<protein>
    <submittedName>
        <fullName evidence="4">LYR motif-containing protein 4</fullName>
    </submittedName>
</protein>
<sequence>MASKRQILSLYKCLLNESKKFPSYNFRNYAVRKIKDSFKANRNLSDPSQIMVKMQEAKTNLEIIRRQVMIGQMYSTDKLVIENVHSIRVNL</sequence>
<dbReference type="Proteomes" id="UP000695000">
    <property type="component" value="Unplaced"/>
</dbReference>
<dbReference type="GeneID" id="108563348"/>
<evidence type="ECO:0000313" key="3">
    <source>
        <dbReference type="Proteomes" id="UP000695000"/>
    </source>
</evidence>
<evidence type="ECO:0000313" key="4">
    <source>
        <dbReference type="RefSeq" id="XP_017777486.1"/>
    </source>
</evidence>
<accession>A0ABM1MSD6</accession>
<dbReference type="PANTHER" id="PTHR13166:SF7">
    <property type="entry name" value="LYR MOTIF-CONTAINING PROTEIN 4"/>
    <property type="match status" value="1"/>
</dbReference>
<dbReference type="PANTHER" id="PTHR13166">
    <property type="entry name" value="PROTEIN C6ORF149"/>
    <property type="match status" value="1"/>
</dbReference>
<feature type="domain" description="Complex 1 LYR protein" evidence="2">
    <location>
        <begin position="5"/>
        <end position="62"/>
    </location>
</feature>
<reference evidence="4" key="1">
    <citation type="submission" date="2025-08" db="UniProtKB">
        <authorList>
            <consortium name="RefSeq"/>
        </authorList>
    </citation>
    <scope>IDENTIFICATION</scope>
    <source>
        <tissue evidence="4">Whole Larva</tissue>
    </source>
</reference>
<dbReference type="CDD" id="cd20264">
    <property type="entry name" value="Complex1_LYR_LYRM4"/>
    <property type="match status" value="1"/>
</dbReference>
<dbReference type="Pfam" id="PF05347">
    <property type="entry name" value="Complex1_LYR"/>
    <property type="match status" value="1"/>
</dbReference>
<keyword evidence="3" id="KW-1185">Reference proteome</keyword>
<dbReference type="InterPro" id="IPR008011">
    <property type="entry name" value="Complex1_LYR_dom"/>
</dbReference>
<name>A0ABM1MSD6_NICVS</name>
<evidence type="ECO:0000259" key="2">
    <source>
        <dbReference type="Pfam" id="PF05347"/>
    </source>
</evidence>
<comment type="similarity">
    <text evidence="1">Belongs to the complex I LYR family.</text>
</comment>
<gene>
    <name evidence="4" type="primary">LOC108563348</name>
</gene>
<organism evidence="3 4">
    <name type="scientific">Nicrophorus vespilloides</name>
    <name type="common">Boreal carrion beetle</name>
    <dbReference type="NCBI Taxonomy" id="110193"/>
    <lineage>
        <taxon>Eukaryota</taxon>
        <taxon>Metazoa</taxon>
        <taxon>Ecdysozoa</taxon>
        <taxon>Arthropoda</taxon>
        <taxon>Hexapoda</taxon>
        <taxon>Insecta</taxon>
        <taxon>Pterygota</taxon>
        <taxon>Neoptera</taxon>
        <taxon>Endopterygota</taxon>
        <taxon>Coleoptera</taxon>
        <taxon>Polyphaga</taxon>
        <taxon>Staphyliniformia</taxon>
        <taxon>Silphidae</taxon>
        <taxon>Nicrophorinae</taxon>
        <taxon>Nicrophorus</taxon>
    </lineage>
</organism>
<proteinExistence type="inferred from homology"/>
<dbReference type="InterPro" id="IPR045297">
    <property type="entry name" value="Complex1_LYR_LYRM4"/>
</dbReference>
<evidence type="ECO:0000256" key="1">
    <source>
        <dbReference type="ARBA" id="ARBA00009508"/>
    </source>
</evidence>
<dbReference type="RefSeq" id="XP_017777486.1">
    <property type="nucleotide sequence ID" value="XM_017921997.1"/>
</dbReference>
<dbReference type="InterPro" id="IPR051522">
    <property type="entry name" value="ISC_assembly_LYR"/>
</dbReference>